<name>A0A0R3KSJ7_9BRAD</name>
<comment type="caution">
    <text evidence="2">The sequence shown here is derived from an EMBL/GenBank/DDBJ whole genome shotgun (WGS) entry which is preliminary data.</text>
</comment>
<proteinExistence type="predicted"/>
<keyword evidence="1" id="KW-0472">Membrane</keyword>
<protein>
    <submittedName>
        <fullName evidence="2">Uncharacterized protein</fullName>
    </submittedName>
</protein>
<keyword evidence="3" id="KW-1185">Reference proteome</keyword>
<dbReference type="EMBL" id="LLXX01000136">
    <property type="protein sequence ID" value="KRR03515.1"/>
    <property type="molecule type" value="Genomic_DNA"/>
</dbReference>
<accession>A0A0R3KSJ7</accession>
<dbReference type="AlphaFoldDB" id="A0A0R3KSJ7"/>
<evidence type="ECO:0000256" key="1">
    <source>
        <dbReference type="SAM" id="Phobius"/>
    </source>
</evidence>
<feature type="transmembrane region" description="Helical" evidence="1">
    <location>
        <begin position="6"/>
        <end position="36"/>
    </location>
</feature>
<organism evidence="2 3">
    <name type="scientific">Bradyrhizobium valentinum</name>
    <dbReference type="NCBI Taxonomy" id="1518501"/>
    <lineage>
        <taxon>Bacteria</taxon>
        <taxon>Pseudomonadati</taxon>
        <taxon>Pseudomonadota</taxon>
        <taxon>Alphaproteobacteria</taxon>
        <taxon>Hyphomicrobiales</taxon>
        <taxon>Nitrobacteraceae</taxon>
        <taxon>Bradyrhizobium</taxon>
    </lineage>
</organism>
<reference evidence="2 3" key="1">
    <citation type="submission" date="2014-03" db="EMBL/GenBank/DDBJ databases">
        <title>Bradyrhizobium valentinum sp. nov., isolated from effective nodules of Lupinus mariae-josephae, a lupine endemic of basic-lime soils in Eastern Spain.</title>
        <authorList>
            <person name="Duran D."/>
            <person name="Rey L."/>
            <person name="Navarro A."/>
            <person name="Busquets A."/>
            <person name="Imperial J."/>
            <person name="Ruiz-Argueso T."/>
        </authorList>
    </citation>
    <scope>NUCLEOTIDE SEQUENCE [LARGE SCALE GENOMIC DNA]</scope>
    <source>
        <strain evidence="2 3">LmjM3</strain>
    </source>
</reference>
<evidence type="ECO:0000313" key="2">
    <source>
        <dbReference type="EMBL" id="KRR03515.1"/>
    </source>
</evidence>
<keyword evidence="1" id="KW-1133">Transmembrane helix</keyword>
<dbReference type="Proteomes" id="UP000051913">
    <property type="component" value="Unassembled WGS sequence"/>
</dbReference>
<sequence length="184" mass="20443">MPERTYLLLTVGIIALIFIVSMTIPFASILIGAVLLRHARWKEIVLVSSLGSATGGNRRLVLALKSGWSIRKRWRSSWRKATGLSSSPSPPKAIEFAQRWGRRIRNYIALDSKVLGILPRIREDRSTLPIESQSFVSSGDGVFIPAFSFPGFDSIPGVILAKHRPKFPTALRGLLAKPLLKQDR</sequence>
<keyword evidence="1" id="KW-0812">Transmembrane</keyword>
<gene>
    <name evidence="2" type="ORF">CP49_24975</name>
</gene>
<evidence type="ECO:0000313" key="3">
    <source>
        <dbReference type="Proteomes" id="UP000051913"/>
    </source>
</evidence>